<accession>A0A2M8WL82</accession>
<protein>
    <submittedName>
        <fullName evidence="1">Uncharacterized protein</fullName>
    </submittedName>
</protein>
<keyword evidence="2" id="KW-1185">Reference proteome</keyword>
<dbReference type="AlphaFoldDB" id="A0A2M8WL82"/>
<organism evidence="1 2">
    <name type="scientific">Yoonia maricola</name>
    <dbReference type="NCBI Taxonomy" id="420999"/>
    <lineage>
        <taxon>Bacteria</taxon>
        <taxon>Pseudomonadati</taxon>
        <taxon>Pseudomonadota</taxon>
        <taxon>Alphaproteobacteria</taxon>
        <taxon>Rhodobacterales</taxon>
        <taxon>Paracoccaceae</taxon>
        <taxon>Yoonia</taxon>
    </lineage>
</organism>
<reference evidence="1 2" key="1">
    <citation type="submission" date="2017-11" db="EMBL/GenBank/DDBJ databases">
        <title>Genomic Encyclopedia of Archaeal and Bacterial Type Strains, Phase II (KMG-II): From Individual Species to Whole Genera.</title>
        <authorList>
            <person name="Goeker M."/>
        </authorList>
    </citation>
    <scope>NUCLEOTIDE SEQUENCE [LARGE SCALE GENOMIC DNA]</scope>
    <source>
        <strain evidence="1 2">DSM 29128</strain>
    </source>
</reference>
<name>A0A2M8WL82_9RHOB</name>
<evidence type="ECO:0000313" key="1">
    <source>
        <dbReference type="EMBL" id="PJI91636.1"/>
    </source>
</evidence>
<evidence type="ECO:0000313" key="2">
    <source>
        <dbReference type="Proteomes" id="UP000228531"/>
    </source>
</evidence>
<sequence length="40" mass="4310">MWISKTDLRSVAWSNGRFDGIGGIAAMSLPQLRMNAASVT</sequence>
<comment type="caution">
    <text evidence="1">The sequence shown here is derived from an EMBL/GenBank/DDBJ whole genome shotgun (WGS) entry which is preliminary data.</text>
</comment>
<dbReference type="Proteomes" id="UP000228531">
    <property type="component" value="Unassembled WGS sequence"/>
</dbReference>
<dbReference type="EMBL" id="PGTY01000001">
    <property type="protein sequence ID" value="PJI91636.1"/>
    <property type="molecule type" value="Genomic_DNA"/>
</dbReference>
<gene>
    <name evidence="1" type="ORF">BC777_0468</name>
</gene>
<proteinExistence type="predicted"/>